<gene>
    <name evidence="9" type="ORF">BPAE_0156g00070</name>
</gene>
<dbReference type="InterPro" id="IPR036396">
    <property type="entry name" value="Cyt_P450_sf"/>
</dbReference>
<evidence type="ECO:0000256" key="6">
    <source>
        <dbReference type="ARBA" id="ARBA00023026"/>
    </source>
</evidence>
<feature type="signal peptide" evidence="8">
    <location>
        <begin position="1"/>
        <end position="19"/>
    </location>
</feature>
<dbReference type="GO" id="GO:0005506">
    <property type="term" value="F:iron ion binding"/>
    <property type="evidence" value="ECO:0007669"/>
    <property type="project" value="InterPro"/>
</dbReference>
<dbReference type="Proteomes" id="UP000297910">
    <property type="component" value="Unassembled WGS sequence"/>
</dbReference>
<keyword evidence="6" id="KW-0843">Virulence</keyword>
<dbReference type="PRINTS" id="PR01239">
    <property type="entry name" value="EP450IICYP52"/>
</dbReference>
<name>A0A4Z1FCX4_9HELO</name>
<evidence type="ECO:0000256" key="2">
    <source>
        <dbReference type="ARBA" id="ARBA00010617"/>
    </source>
</evidence>
<keyword evidence="5" id="KW-0408">Iron</keyword>
<evidence type="ECO:0000256" key="5">
    <source>
        <dbReference type="ARBA" id="ARBA00023004"/>
    </source>
</evidence>
<proteinExistence type="inferred from homology"/>
<protein>
    <recommendedName>
        <fullName evidence="11">Cytochrome P450</fullName>
    </recommendedName>
</protein>
<feature type="chain" id="PRO_5021419581" description="Cytochrome P450" evidence="8">
    <location>
        <begin position="20"/>
        <end position="399"/>
    </location>
</feature>
<dbReference type="Pfam" id="PF00067">
    <property type="entry name" value="p450"/>
    <property type="match status" value="1"/>
</dbReference>
<keyword evidence="7" id="KW-0503">Monooxygenase</keyword>
<evidence type="ECO:0000256" key="8">
    <source>
        <dbReference type="SAM" id="SignalP"/>
    </source>
</evidence>
<keyword evidence="10" id="KW-1185">Reference proteome</keyword>
<evidence type="ECO:0000313" key="9">
    <source>
        <dbReference type="EMBL" id="TGO22744.1"/>
    </source>
</evidence>
<evidence type="ECO:0000313" key="10">
    <source>
        <dbReference type="Proteomes" id="UP000297910"/>
    </source>
</evidence>
<dbReference type="Gene3D" id="1.10.630.10">
    <property type="entry name" value="Cytochrome P450"/>
    <property type="match status" value="1"/>
</dbReference>
<keyword evidence="4" id="KW-0560">Oxidoreductase</keyword>
<dbReference type="SUPFAM" id="SSF48264">
    <property type="entry name" value="Cytochrome P450"/>
    <property type="match status" value="1"/>
</dbReference>
<sequence length="399" mass="45502">MPIKILFFGIDMFVALVKAMQSGTMLATVEGLFTKHGKTFQSNSWGTTVINTMDPLLIQTVLANSSEKFGVAPSRIPVVEPLMQDDRTTEFLFGVSQDSLLAGTKDDMEDFIFKFDKSLIGLHTRMFLGKLIFIRGRDTQLRKDISYAHAFIDRYFEMAIDRQRSSEIPVEEVSLANYVYLDELVKKTKDKTEVRNQMLNLFLPARDSTSSATGFIFFHLARHPDGWMKLREEVISIGDAPITFDLLKSMKYLKFVVNESLHLLAPAGLSIRTCVKDCVLPRGGGPDGQRPILVRPGTEIRILFHALHRDRGIWGEYAMEFRPERWEELRTTWEYIPFLGGGRICPAQQMALTEVSYLVVRFMQEFKSLENKDPEKKFVAGMNLSMESKNGVKVRFEVA</sequence>
<keyword evidence="3" id="KW-0479">Metal-binding</keyword>
<evidence type="ECO:0008006" key="11">
    <source>
        <dbReference type="Google" id="ProtNLM"/>
    </source>
</evidence>
<organism evidence="9 10">
    <name type="scientific">Botrytis paeoniae</name>
    <dbReference type="NCBI Taxonomy" id="278948"/>
    <lineage>
        <taxon>Eukaryota</taxon>
        <taxon>Fungi</taxon>
        <taxon>Dikarya</taxon>
        <taxon>Ascomycota</taxon>
        <taxon>Pezizomycotina</taxon>
        <taxon>Leotiomycetes</taxon>
        <taxon>Helotiales</taxon>
        <taxon>Sclerotiniaceae</taxon>
        <taxon>Botrytis</taxon>
    </lineage>
</organism>
<dbReference type="InterPro" id="IPR047146">
    <property type="entry name" value="Cyt_P450_E_CYP52_fungi"/>
</dbReference>
<evidence type="ECO:0000256" key="1">
    <source>
        <dbReference type="ARBA" id="ARBA00001971"/>
    </source>
</evidence>
<accession>A0A4Z1FCX4</accession>
<reference evidence="9 10" key="1">
    <citation type="submission" date="2017-12" db="EMBL/GenBank/DDBJ databases">
        <title>Comparative genomics of Botrytis spp.</title>
        <authorList>
            <person name="Valero-Jimenez C.A."/>
            <person name="Tapia P."/>
            <person name="Veloso J."/>
            <person name="Silva-Moreno E."/>
            <person name="Staats M."/>
            <person name="Valdes J.H."/>
            <person name="Van Kan J.A.L."/>
        </authorList>
    </citation>
    <scope>NUCLEOTIDE SEQUENCE [LARGE SCALE GENOMIC DNA]</scope>
    <source>
        <strain evidence="9 10">Bp0003</strain>
    </source>
</reference>
<dbReference type="PANTHER" id="PTHR24287:SF19">
    <property type="entry name" value="CYTOCHROME P450"/>
    <property type="match status" value="1"/>
</dbReference>
<evidence type="ECO:0000256" key="3">
    <source>
        <dbReference type="ARBA" id="ARBA00022723"/>
    </source>
</evidence>
<dbReference type="AlphaFoldDB" id="A0A4Z1FCX4"/>
<dbReference type="InterPro" id="IPR001128">
    <property type="entry name" value="Cyt_P450"/>
</dbReference>
<comment type="cofactor">
    <cofactor evidence="1">
        <name>heme</name>
        <dbReference type="ChEBI" id="CHEBI:30413"/>
    </cofactor>
</comment>
<comment type="caution">
    <text evidence="9">The sequence shown here is derived from an EMBL/GenBank/DDBJ whole genome shotgun (WGS) entry which is preliminary data.</text>
</comment>
<dbReference type="EMBL" id="PQXI01000156">
    <property type="protein sequence ID" value="TGO22744.1"/>
    <property type="molecule type" value="Genomic_DNA"/>
</dbReference>
<dbReference type="InterPro" id="IPR002974">
    <property type="entry name" value="Cyt_P450_E_CYP52_ascomycetes"/>
</dbReference>
<dbReference type="GO" id="GO:0020037">
    <property type="term" value="F:heme binding"/>
    <property type="evidence" value="ECO:0007669"/>
    <property type="project" value="InterPro"/>
</dbReference>
<dbReference type="PANTHER" id="PTHR24287">
    <property type="entry name" value="P450, PUTATIVE (EUROFUNG)-RELATED"/>
    <property type="match status" value="1"/>
</dbReference>
<comment type="similarity">
    <text evidence="2">Belongs to the cytochrome P450 family.</text>
</comment>
<dbReference type="GO" id="GO:0016712">
    <property type="term" value="F:oxidoreductase activity, acting on paired donors, with incorporation or reduction of molecular oxygen, reduced flavin or flavoprotein as one donor, and incorporation of one atom of oxygen"/>
    <property type="evidence" value="ECO:0007669"/>
    <property type="project" value="InterPro"/>
</dbReference>
<keyword evidence="8" id="KW-0732">Signal</keyword>
<evidence type="ECO:0000256" key="4">
    <source>
        <dbReference type="ARBA" id="ARBA00023002"/>
    </source>
</evidence>
<evidence type="ECO:0000256" key="7">
    <source>
        <dbReference type="ARBA" id="ARBA00023033"/>
    </source>
</evidence>